<feature type="domain" description="2,4-diaminopentanoate dehydrogenase C-terminal" evidence="4">
    <location>
        <begin position="208"/>
        <end position="338"/>
    </location>
</feature>
<gene>
    <name evidence="5" type="ORF">ACFQ3L_02130</name>
</gene>
<dbReference type="RefSeq" id="WP_164510690.1">
    <property type="nucleotide sequence ID" value="NZ_JBHTMO010000004.1"/>
</dbReference>
<name>A0ABW4B5T5_9LACO</name>
<keyword evidence="2" id="KW-0560">Oxidoreductase</keyword>
<comment type="caution">
    <text evidence="5">The sequence shown here is derived from an EMBL/GenBank/DDBJ whole genome shotgun (WGS) entry which is preliminary data.</text>
</comment>
<dbReference type="EMBL" id="JBHTMO010000004">
    <property type="protein sequence ID" value="MFD1392384.1"/>
    <property type="molecule type" value="Genomic_DNA"/>
</dbReference>
<evidence type="ECO:0000259" key="4">
    <source>
        <dbReference type="Pfam" id="PF19328"/>
    </source>
</evidence>
<dbReference type="Gene3D" id="3.40.50.720">
    <property type="entry name" value="NAD(P)-binding Rossmann-like Domain"/>
    <property type="match status" value="1"/>
</dbReference>
<sequence length="343" mass="37050">MDKFKVIVWGLGNVGRAAIRMIQSKESLELVAAVDSDPAKIGKDAGEVFGFSKTGVVVTDDINAAVKLAADVVLAYIPLRRGKGNVYDPSIDDMMIPLAAGKNVITTIPLYYMQILDPHNYERLDQCAKAHGVSFLPTGLLPGAYASYLPTVLAGLMGRVDHLLVQSGEDDQENTAAWVKVFNYGGDPATFPSAMLKDIITRYYVGAVYEIGDRLGLKFDRVESTHELFTAPTDLKFVGGVAKQGTISGHRFEMSGIINGQKIITLRYVHKICDDKNPNPDITNLIRIDGLPSTLETRIDGLMPLDESFVTSTAPSVNAVPQVVSAAPGVVYALDLPTIVPVQ</sequence>
<feature type="domain" description="Dihydrodipicolinate reductase N-terminal" evidence="3">
    <location>
        <begin position="5"/>
        <end position="74"/>
    </location>
</feature>
<dbReference type="Pfam" id="PF01113">
    <property type="entry name" value="DapB_N"/>
    <property type="match status" value="1"/>
</dbReference>
<dbReference type="InterPro" id="IPR000846">
    <property type="entry name" value="DapB_N"/>
</dbReference>
<dbReference type="InterPro" id="IPR036291">
    <property type="entry name" value="NAD(P)-bd_dom_sf"/>
</dbReference>
<evidence type="ECO:0000313" key="6">
    <source>
        <dbReference type="Proteomes" id="UP001597249"/>
    </source>
</evidence>
<organism evidence="5 6">
    <name type="scientific">Lacticaseibacillus jixianensis</name>
    <dbReference type="NCBI Taxonomy" id="2486012"/>
    <lineage>
        <taxon>Bacteria</taxon>
        <taxon>Bacillati</taxon>
        <taxon>Bacillota</taxon>
        <taxon>Bacilli</taxon>
        <taxon>Lactobacillales</taxon>
        <taxon>Lactobacillaceae</taxon>
        <taxon>Lacticaseibacillus</taxon>
    </lineage>
</organism>
<dbReference type="Pfam" id="PF19328">
    <property type="entry name" value="DAP_DH_C"/>
    <property type="match status" value="1"/>
</dbReference>
<proteinExistence type="predicted"/>
<protein>
    <recommendedName>
        <fullName evidence="7">Dihydrodipicolinate reductase</fullName>
    </recommendedName>
</protein>
<evidence type="ECO:0000313" key="5">
    <source>
        <dbReference type="EMBL" id="MFD1392384.1"/>
    </source>
</evidence>
<accession>A0ABW4B5T5</accession>
<dbReference type="SUPFAM" id="SSF51735">
    <property type="entry name" value="NAD(P)-binding Rossmann-fold domains"/>
    <property type="match status" value="1"/>
</dbReference>
<keyword evidence="1" id="KW-0521">NADP</keyword>
<evidence type="ECO:0000256" key="2">
    <source>
        <dbReference type="ARBA" id="ARBA00023002"/>
    </source>
</evidence>
<evidence type="ECO:0008006" key="7">
    <source>
        <dbReference type="Google" id="ProtNLM"/>
    </source>
</evidence>
<evidence type="ECO:0000256" key="1">
    <source>
        <dbReference type="ARBA" id="ARBA00022857"/>
    </source>
</evidence>
<keyword evidence="6" id="KW-1185">Reference proteome</keyword>
<dbReference type="CDD" id="cd24146">
    <property type="entry name" value="nat-AmDH_N_like"/>
    <property type="match status" value="1"/>
</dbReference>
<reference evidence="6" key="1">
    <citation type="journal article" date="2019" name="Int. J. Syst. Evol. Microbiol.">
        <title>The Global Catalogue of Microorganisms (GCM) 10K type strain sequencing project: providing services to taxonomists for standard genome sequencing and annotation.</title>
        <authorList>
            <consortium name="The Broad Institute Genomics Platform"/>
            <consortium name="The Broad Institute Genome Sequencing Center for Infectious Disease"/>
            <person name="Wu L."/>
            <person name="Ma J."/>
        </authorList>
    </citation>
    <scope>NUCLEOTIDE SEQUENCE [LARGE SCALE GENOMIC DNA]</scope>
    <source>
        <strain evidence="6">CCM 8911</strain>
    </source>
</reference>
<dbReference type="Proteomes" id="UP001597249">
    <property type="component" value="Unassembled WGS sequence"/>
</dbReference>
<evidence type="ECO:0000259" key="3">
    <source>
        <dbReference type="Pfam" id="PF01113"/>
    </source>
</evidence>
<dbReference type="InterPro" id="IPR045760">
    <property type="entry name" value="DAP_DH_C"/>
</dbReference>